<dbReference type="PANTHER" id="PTHR43646:SF3">
    <property type="entry name" value="SLR1566 PROTEIN"/>
    <property type="match status" value="1"/>
</dbReference>
<protein>
    <recommendedName>
        <fullName evidence="1">Glycosyltransferase 2-like domain-containing protein</fullName>
    </recommendedName>
</protein>
<organism evidence="2 3">
    <name type="scientific">Roseisolibacter agri</name>
    <dbReference type="NCBI Taxonomy" id="2014610"/>
    <lineage>
        <taxon>Bacteria</taxon>
        <taxon>Pseudomonadati</taxon>
        <taxon>Gemmatimonadota</taxon>
        <taxon>Gemmatimonadia</taxon>
        <taxon>Gemmatimonadales</taxon>
        <taxon>Gemmatimonadaceae</taxon>
        <taxon>Roseisolibacter</taxon>
    </lineage>
</organism>
<dbReference type="RefSeq" id="WP_284351617.1">
    <property type="nucleotide sequence ID" value="NZ_BRXS01000005.1"/>
</dbReference>
<dbReference type="EMBL" id="BRXS01000005">
    <property type="protein sequence ID" value="GLC27171.1"/>
    <property type="molecule type" value="Genomic_DNA"/>
</dbReference>
<dbReference type="InterPro" id="IPR029044">
    <property type="entry name" value="Nucleotide-diphossugar_trans"/>
</dbReference>
<dbReference type="InterPro" id="IPR001173">
    <property type="entry name" value="Glyco_trans_2-like"/>
</dbReference>
<evidence type="ECO:0000313" key="2">
    <source>
        <dbReference type="EMBL" id="GLC27171.1"/>
    </source>
</evidence>
<comment type="caution">
    <text evidence="2">The sequence shown here is derived from an EMBL/GenBank/DDBJ whole genome shotgun (WGS) entry which is preliminary data.</text>
</comment>
<evidence type="ECO:0000313" key="3">
    <source>
        <dbReference type="Proteomes" id="UP001161325"/>
    </source>
</evidence>
<name>A0AA37QE18_9BACT</name>
<keyword evidence="3" id="KW-1185">Reference proteome</keyword>
<evidence type="ECO:0000259" key="1">
    <source>
        <dbReference type="Pfam" id="PF00535"/>
    </source>
</evidence>
<proteinExistence type="predicted"/>
<accession>A0AA37QE18</accession>
<reference evidence="2" key="1">
    <citation type="submission" date="2022-08" db="EMBL/GenBank/DDBJ databases">
        <title>Draft genome sequencing of Roseisolibacter agri AW1220.</title>
        <authorList>
            <person name="Tobiishi Y."/>
            <person name="Tonouchi A."/>
        </authorList>
    </citation>
    <scope>NUCLEOTIDE SEQUENCE</scope>
    <source>
        <strain evidence="2">AW1220</strain>
    </source>
</reference>
<dbReference type="Proteomes" id="UP001161325">
    <property type="component" value="Unassembled WGS sequence"/>
</dbReference>
<sequence length="353" mass="39103">MTTPLSVQDPDGRASNARPLRVDVLLPTHNRAELVGRTLDTLLAARRPDGLQARVIVVDNNSRDATRAVVEERARRGAEVGLPIVYLFEPRAGKSHALNTGVAATDCDVIGMIDDDEDVEPRWFEAIAQAFATPGVDYITGPCLPRWEIDPPRWLAAEYDPVLGLFYEGDRILGMPDEYRGQMMGGNAAVRRALLMSAGGYDASLGPSESTRQLSCEDSEMHERLRRLGARGQYRPDFIILHFVPRTRLEKRYHRRWHFWHGVSLGVLDRKAPHDVPYALGVPRFMVGEAVRDLLGLLGLRRLPGDRPREARRFGATLRLLGVAGFWYGRNRFRPAAAPASPATASVSAGAPA</sequence>
<dbReference type="CDD" id="cd06423">
    <property type="entry name" value="CESA_like"/>
    <property type="match status" value="1"/>
</dbReference>
<dbReference type="PANTHER" id="PTHR43646">
    <property type="entry name" value="GLYCOSYLTRANSFERASE"/>
    <property type="match status" value="1"/>
</dbReference>
<dbReference type="SUPFAM" id="SSF53448">
    <property type="entry name" value="Nucleotide-diphospho-sugar transferases"/>
    <property type="match status" value="1"/>
</dbReference>
<dbReference type="AlphaFoldDB" id="A0AA37QE18"/>
<dbReference type="Pfam" id="PF00535">
    <property type="entry name" value="Glycos_transf_2"/>
    <property type="match status" value="1"/>
</dbReference>
<feature type="domain" description="Glycosyltransferase 2-like" evidence="1">
    <location>
        <begin position="24"/>
        <end position="156"/>
    </location>
</feature>
<dbReference type="Gene3D" id="3.90.550.10">
    <property type="entry name" value="Spore Coat Polysaccharide Biosynthesis Protein SpsA, Chain A"/>
    <property type="match status" value="1"/>
</dbReference>
<gene>
    <name evidence="2" type="ORF">rosag_36840</name>
</gene>